<evidence type="ECO:0000313" key="1">
    <source>
        <dbReference type="EMBL" id="KIN95384.1"/>
    </source>
</evidence>
<dbReference type="EMBL" id="KN832069">
    <property type="protein sequence ID" value="KIN95384.1"/>
    <property type="molecule type" value="Genomic_DNA"/>
</dbReference>
<reference evidence="1 2" key="1">
    <citation type="submission" date="2014-04" db="EMBL/GenBank/DDBJ databases">
        <authorList>
            <consortium name="DOE Joint Genome Institute"/>
            <person name="Kuo A."/>
            <person name="Kohler A."/>
            <person name="Costa M.D."/>
            <person name="Nagy L.G."/>
            <person name="Floudas D."/>
            <person name="Copeland A."/>
            <person name="Barry K.W."/>
            <person name="Cichocki N."/>
            <person name="Veneault-Fourrey C."/>
            <person name="LaButti K."/>
            <person name="Lindquist E.A."/>
            <person name="Lipzen A."/>
            <person name="Lundell T."/>
            <person name="Morin E."/>
            <person name="Murat C."/>
            <person name="Sun H."/>
            <person name="Tunlid A."/>
            <person name="Henrissat B."/>
            <person name="Grigoriev I.V."/>
            <person name="Hibbett D.S."/>
            <person name="Martin F."/>
            <person name="Nordberg H.P."/>
            <person name="Cantor M.N."/>
            <person name="Hua S.X."/>
        </authorList>
    </citation>
    <scope>NUCLEOTIDE SEQUENCE [LARGE SCALE GENOMIC DNA]</scope>
    <source>
        <strain evidence="1 2">Marx 270</strain>
    </source>
</reference>
<accession>A0A0C3N2Y2</accession>
<proteinExistence type="predicted"/>
<dbReference type="AlphaFoldDB" id="A0A0C3N2Y2"/>
<sequence length="136" mass="15327">MRPSLGFRRPLDCSSSILNSIVNRFRPTLPTPLQLLVIYYASPVQSHSALSHLTFDCVMYSCLSVGRYLASPRVQITICIHVTRNTTLLSNRRYKSIHTRLCNRLWKCSTVRIIGAPNACGIVHCCLSFAQPIGYK</sequence>
<evidence type="ECO:0000313" key="2">
    <source>
        <dbReference type="Proteomes" id="UP000054217"/>
    </source>
</evidence>
<dbReference type="Proteomes" id="UP000054217">
    <property type="component" value="Unassembled WGS sequence"/>
</dbReference>
<keyword evidence="2" id="KW-1185">Reference proteome</keyword>
<name>A0A0C3N2Y2_PISTI</name>
<dbReference type="HOGENOM" id="CLU_1876261_0_0_1"/>
<reference evidence="2" key="2">
    <citation type="submission" date="2015-01" db="EMBL/GenBank/DDBJ databases">
        <title>Evolutionary Origins and Diversification of the Mycorrhizal Mutualists.</title>
        <authorList>
            <consortium name="DOE Joint Genome Institute"/>
            <consortium name="Mycorrhizal Genomics Consortium"/>
            <person name="Kohler A."/>
            <person name="Kuo A."/>
            <person name="Nagy L.G."/>
            <person name="Floudas D."/>
            <person name="Copeland A."/>
            <person name="Barry K.W."/>
            <person name="Cichocki N."/>
            <person name="Veneault-Fourrey C."/>
            <person name="LaButti K."/>
            <person name="Lindquist E.A."/>
            <person name="Lipzen A."/>
            <person name="Lundell T."/>
            <person name="Morin E."/>
            <person name="Murat C."/>
            <person name="Riley R."/>
            <person name="Ohm R."/>
            <person name="Sun H."/>
            <person name="Tunlid A."/>
            <person name="Henrissat B."/>
            <person name="Grigoriev I.V."/>
            <person name="Hibbett D.S."/>
            <person name="Martin F."/>
        </authorList>
    </citation>
    <scope>NUCLEOTIDE SEQUENCE [LARGE SCALE GENOMIC DNA]</scope>
    <source>
        <strain evidence="2">Marx 270</strain>
    </source>
</reference>
<gene>
    <name evidence="1" type="ORF">M404DRAFT_317536</name>
</gene>
<protein>
    <submittedName>
        <fullName evidence="1">Uncharacterized protein</fullName>
    </submittedName>
</protein>
<organism evidence="1 2">
    <name type="scientific">Pisolithus tinctorius Marx 270</name>
    <dbReference type="NCBI Taxonomy" id="870435"/>
    <lineage>
        <taxon>Eukaryota</taxon>
        <taxon>Fungi</taxon>
        <taxon>Dikarya</taxon>
        <taxon>Basidiomycota</taxon>
        <taxon>Agaricomycotina</taxon>
        <taxon>Agaricomycetes</taxon>
        <taxon>Agaricomycetidae</taxon>
        <taxon>Boletales</taxon>
        <taxon>Sclerodermatineae</taxon>
        <taxon>Pisolithaceae</taxon>
        <taxon>Pisolithus</taxon>
    </lineage>
</organism>
<dbReference type="InParanoid" id="A0A0C3N2Y2"/>